<dbReference type="InterPro" id="IPR052710">
    <property type="entry name" value="CAAX_protease"/>
</dbReference>
<dbReference type="PANTHER" id="PTHR36435">
    <property type="entry name" value="SLR1288 PROTEIN"/>
    <property type="match status" value="1"/>
</dbReference>
<name>A0A382DX85_9ZZZZ</name>
<dbReference type="InterPro" id="IPR003675">
    <property type="entry name" value="Rce1/LyrA-like_dom"/>
</dbReference>
<feature type="transmembrane region" description="Helical" evidence="1">
    <location>
        <begin position="86"/>
        <end position="109"/>
    </location>
</feature>
<feature type="transmembrane region" description="Helical" evidence="1">
    <location>
        <begin position="129"/>
        <end position="151"/>
    </location>
</feature>
<feature type="transmembrane region" description="Helical" evidence="1">
    <location>
        <begin position="12"/>
        <end position="35"/>
    </location>
</feature>
<proteinExistence type="predicted"/>
<dbReference type="EMBL" id="UINC01041267">
    <property type="protein sequence ID" value="SVB42303.1"/>
    <property type="molecule type" value="Genomic_DNA"/>
</dbReference>
<organism evidence="3">
    <name type="scientific">marine metagenome</name>
    <dbReference type="NCBI Taxonomy" id="408172"/>
    <lineage>
        <taxon>unclassified sequences</taxon>
        <taxon>metagenomes</taxon>
        <taxon>ecological metagenomes</taxon>
    </lineage>
</organism>
<protein>
    <recommendedName>
        <fullName evidence="2">CAAX prenyl protease 2/Lysostaphin resistance protein A-like domain-containing protein</fullName>
    </recommendedName>
</protein>
<dbReference type="PANTHER" id="PTHR36435:SF1">
    <property type="entry name" value="CAAX AMINO TERMINAL PROTEASE FAMILY PROTEIN"/>
    <property type="match status" value="1"/>
</dbReference>
<dbReference type="GO" id="GO:0004175">
    <property type="term" value="F:endopeptidase activity"/>
    <property type="evidence" value="ECO:0007669"/>
    <property type="project" value="UniProtKB-ARBA"/>
</dbReference>
<evidence type="ECO:0000259" key="2">
    <source>
        <dbReference type="Pfam" id="PF02517"/>
    </source>
</evidence>
<feature type="transmembrane region" description="Helical" evidence="1">
    <location>
        <begin position="47"/>
        <end position="66"/>
    </location>
</feature>
<dbReference type="AlphaFoldDB" id="A0A382DX85"/>
<dbReference type="Pfam" id="PF02517">
    <property type="entry name" value="Rce1-like"/>
    <property type="match status" value="1"/>
</dbReference>
<sequence length="227" mass="25356">MPLLGKLLFLPNLNLIALLVLLATLTLTILLKIAFGSTTPYLPVAWYYPWVLAVPQLILLLFIVSISGDDRKPIRAVLHIPHSEGWIRLSIMTVSASIVAIFLYSFAIYKIDVSYLMPPQVPKNILGEGGFTLINLFAIVVWVPFVEELFFRGFLLTSWIPKYGHAKSILLVSLVFMFVHSHPGLYFPVFTSSLLISYLFIKTKSLWPAFLSHAALNLLVVIVAASA</sequence>
<keyword evidence="1" id="KW-0812">Transmembrane</keyword>
<reference evidence="3" key="1">
    <citation type="submission" date="2018-05" db="EMBL/GenBank/DDBJ databases">
        <authorList>
            <person name="Lanie J.A."/>
            <person name="Ng W.-L."/>
            <person name="Kazmierczak K.M."/>
            <person name="Andrzejewski T.M."/>
            <person name="Davidsen T.M."/>
            <person name="Wayne K.J."/>
            <person name="Tettelin H."/>
            <person name="Glass J.I."/>
            <person name="Rusch D."/>
            <person name="Podicherti R."/>
            <person name="Tsui H.-C.T."/>
            <person name="Winkler M.E."/>
        </authorList>
    </citation>
    <scope>NUCLEOTIDE SEQUENCE</scope>
</reference>
<gene>
    <name evidence="3" type="ORF">METZ01_LOCUS195157</name>
</gene>
<evidence type="ECO:0000256" key="1">
    <source>
        <dbReference type="SAM" id="Phobius"/>
    </source>
</evidence>
<evidence type="ECO:0000313" key="3">
    <source>
        <dbReference type="EMBL" id="SVB42303.1"/>
    </source>
</evidence>
<accession>A0A382DX85</accession>
<keyword evidence="1" id="KW-0472">Membrane</keyword>
<dbReference type="GO" id="GO:0080120">
    <property type="term" value="P:CAAX-box protein maturation"/>
    <property type="evidence" value="ECO:0007669"/>
    <property type="project" value="UniProtKB-ARBA"/>
</dbReference>
<feature type="domain" description="CAAX prenyl protease 2/Lysostaphin resistance protein A-like" evidence="2">
    <location>
        <begin position="132"/>
        <end position="219"/>
    </location>
</feature>
<feature type="transmembrane region" description="Helical" evidence="1">
    <location>
        <begin position="206"/>
        <end position="225"/>
    </location>
</feature>
<keyword evidence="1" id="KW-1133">Transmembrane helix</keyword>